<name>A0A3T1D7S6_9BACL</name>
<reference evidence="1 2" key="1">
    <citation type="submission" date="2019-01" db="EMBL/GenBank/DDBJ databases">
        <title>Complete genome sequence of Cohnella hallensis HS21 isolated from Korean fir (Abies koreana) rhizospheric soil.</title>
        <authorList>
            <person name="Jiang L."/>
            <person name="Kang S.W."/>
            <person name="Kim S."/>
            <person name="Jung J."/>
            <person name="Kim C.Y."/>
            <person name="Kim D.H."/>
            <person name="Kim S.W."/>
            <person name="Lee J."/>
        </authorList>
    </citation>
    <scope>NUCLEOTIDE SEQUENCE [LARGE SCALE GENOMIC DNA]</scope>
    <source>
        <strain evidence="1 2">HS21</strain>
    </source>
</reference>
<dbReference type="Proteomes" id="UP000289856">
    <property type="component" value="Chromosome"/>
</dbReference>
<dbReference type="RefSeq" id="WP_157994068.1">
    <property type="nucleotide sequence ID" value="NZ_AP019400.1"/>
</dbReference>
<dbReference type="EMBL" id="AP019400">
    <property type="protein sequence ID" value="BBI34105.1"/>
    <property type="molecule type" value="Genomic_DNA"/>
</dbReference>
<dbReference type="AlphaFoldDB" id="A0A3T1D7S6"/>
<dbReference type="OrthoDB" id="2650307at2"/>
<sequence>MTNDNNLVFQGIIQLDVEMTGLEIKNIAKDKQVYAVEVAIEDYVPMGLYWNLENAK</sequence>
<gene>
    <name evidence="1" type="ORF">KCTCHS21_35040</name>
</gene>
<proteinExistence type="predicted"/>
<evidence type="ECO:0000313" key="2">
    <source>
        <dbReference type="Proteomes" id="UP000289856"/>
    </source>
</evidence>
<evidence type="ECO:0000313" key="1">
    <source>
        <dbReference type="EMBL" id="BBI34105.1"/>
    </source>
</evidence>
<organism evidence="1 2">
    <name type="scientific">Cohnella abietis</name>
    <dbReference type="NCBI Taxonomy" id="2507935"/>
    <lineage>
        <taxon>Bacteria</taxon>
        <taxon>Bacillati</taxon>
        <taxon>Bacillota</taxon>
        <taxon>Bacilli</taxon>
        <taxon>Bacillales</taxon>
        <taxon>Paenibacillaceae</taxon>
        <taxon>Cohnella</taxon>
    </lineage>
</organism>
<dbReference type="KEGG" id="cohn:KCTCHS21_35040"/>
<keyword evidence="2" id="KW-1185">Reference proteome</keyword>
<accession>A0A3T1D7S6</accession>
<protein>
    <submittedName>
        <fullName evidence="1">Uncharacterized protein</fullName>
    </submittedName>
</protein>